<reference evidence="7 8" key="1">
    <citation type="submission" date="2024-09" db="EMBL/GenBank/DDBJ databases">
        <authorList>
            <person name="Sun Q."/>
            <person name="Mori K."/>
        </authorList>
    </citation>
    <scope>NUCLEOTIDE SEQUENCE [LARGE SCALE GENOMIC DNA]</scope>
    <source>
        <strain evidence="7 8">JCM 6917</strain>
    </source>
</reference>
<evidence type="ECO:0000256" key="2">
    <source>
        <dbReference type="ARBA" id="ARBA00022670"/>
    </source>
</evidence>
<dbReference type="InterPro" id="IPR000064">
    <property type="entry name" value="NLP_P60_dom"/>
</dbReference>
<dbReference type="InterPro" id="IPR051794">
    <property type="entry name" value="PG_Endopeptidase_C40"/>
</dbReference>
<evidence type="ECO:0000256" key="5">
    <source>
        <dbReference type="SAM" id="Phobius"/>
    </source>
</evidence>
<dbReference type="InterPro" id="IPR038765">
    <property type="entry name" value="Papain-like_cys_pep_sf"/>
</dbReference>
<gene>
    <name evidence="7" type="ORF">ACFF45_19595</name>
</gene>
<dbReference type="Gene3D" id="3.90.1720.10">
    <property type="entry name" value="endopeptidase domain like (from Nostoc punctiforme)"/>
    <property type="match status" value="1"/>
</dbReference>
<keyword evidence="5" id="KW-0472">Membrane</keyword>
<dbReference type="PROSITE" id="PS51935">
    <property type="entry name" value="NLPC_P60"/>
    <property type="match status" value="1"/>
</dbReference>
<comment type="caution">
    <text evidence="7">The sequence shown here is derived from an EMBL/GenBank/DDBJ whole genome shotgun (WGS) entry which is preliminary data.</text>
</comment>
<evidence type="ECO:0000313" key="8">
    <source>
        <dbReference type="Proteomes" id="UP001589709"/>
    </source>
</evidence>
<keyword evidence="5" id="KW-0812">Transmembrane</keyword>
<evidence type="ECO:0000256" key="4">
    <source>
        <dbReference type="ARBA" id="ARBA00022807"/>
    </source>
</evidence>
<keyword evidence="4" id="KW-0788">Thiol protease</keyword>
<dbReference type="EMBL" id="JBHMCY010000036">
    <property type="protein sequence ID" value="MFB9464853.1"/>
    <property type="molecule type" value="Genomic_DNA"/>
</dbReference>
<dbReference type="RefSeq" id="WP_381347695.1">
    <property type="nucleotide sequence ID" value="NZ_JBHMCY010000036.1"/>
</dbReference>
<dbReference type="InterPro" id="IPR008258">
    <property type="entry name" value="Transglycosylase_SLT_dom_1"/>
</dbReference>
<evidence type="ECO:0000313" key="7">
    <source>
        <dbReference type="EMBL" id="MFB9464853.1"/>
    </source>
</evidence>
<dbReference type="PANTHER" id="PTHR47359">
    <property type="entry name" value="PEPTIDOGLYCAN DL-ENDOPEPTIDASE CWLO"/>
    <property type="match status" value="1"/>
</dbReference>
<dbReference type="Pfam" id="PF01464">
    <property type="entry name" value="SLT"/>
    <property type="match status" value="1"/>
</dbReference>
<keyword evidence="8" id="KW-1185">Reference proteome</keyword>
<comment type="similarity">
    <text evidence="1">Belongs to the peptidase C40 family.</text>
</comment>
<feature type="domain" description="NlpC/P60" evidence="6">
    <location>
        <begin position="199"/>
        <end position="330"/>
    </location>
</feature>
<keyword evidence="3" id="KW-0378">Hydrolase</keyword>
<dbReference type="CDD" id="cd13399">
    <property type="entry name" value="Slt35-like"/>
    <property type="match status" value="1"/>
</dbReference>
<protein>
    <submittedName>
        <fullName evidence="7">NlpC/P60 family protein</fullName>
    </submittedName>
</protein>
<accession>A0ABV5N3L3</accession>
<dbReference type="Pfam" id="PF00877">
    <property type="entry name" value="NLPC_P60"/>
    <property type="match status" value="1"/>
</dbReference>
<keyword evidence="5" id="KW-1133">Transmembrane helix</keyword>
<dbReference type="PANTHER" id="PTHR47359:SF3">
    <property type="entry name" value="NLP_P60 DOMAIN-CONTAINING PROTEIN-RELATED"/>
    <property type="match status" value="1"/>
</dbReference>
<evidence type="ECO:0000256" key="1">
    <source>
        <dbReference type="ARBA" id="ARBA00007074"/>
    </source>
</evidence>
<dbReference type="Proteomes" id="UP001589709">
    <property type="component" value="Unassembled WGS sequence"/>
</dbReference>
<organism evidence="7 8">
    <name type="scientific">Streptomyces cinereospinus</name>
    <dbReference type="NCBI Taxonomy" id="285561"/>
    <lineage>
        <taxon>Bacteria</taxon>
        <taxon>Bacillati</taxon>
        <taxon>Actinomycetota</taxon>
        <taxon>Actinomycetes</taxon>
        <taxon>Kitasatosporales</taxon>
        <taxon>Streptomycetaceae</taxon>
        <taxon>Streptomyces</taxon>
    </lineage>
</organism>
<dbReference type="SUPFAM" id="SSF53955">
    <property type="entry name" value="Lysozyme-like"/>
    <property type="match status" value="1"/>
</dbReference>
<dbReference type="Gene3D" id="1.10.530.10">
    <property type="match status" value="1"/>
</dbReference>
<sequence>MTVRKAWVVAFAAVGAGVAFMMVLVVGVYLVAGNLVGGVSGAGRNLAKGSVPAAYQALVQRWGNLCPAINPALLAAQLYQESGFNPSARSPAQAQGIAQFIPGTWASHGIDGDGDGDRDVWDPNDAIPSAASYDCTLAKYVQDVPGDATKNMLAAYNAGAYAVIRYGGVPPYEETQNYVQVITTLQESFAAPVGRVDPSEQAAGAIHYAQERLGTPYLWGGNGTPEQGGRFDCSGLTQAAYESVGVTLPRVANDQYNAGPHPGRNELLPGDLVFFSDDLTNSRAIRHVGIYVGGGYMINAPRTGAVIRFDPIDTPDYFGATRVTEDGAKALPSAV</sequence>
<dbReference type="SUPFAM" id="SSF54001">
    <property type="entry name" value="Cysteine proteinases"/>
    <property type="match status" value="1"/>
</dbReference>
<evidence type="ECO:0000256" key="3">
    <source>
        <dbReference type="ARBA" id="ARBA00022801"/>
    </source>
</evidence>
<name>A0ABV5N3L3_9ACTN</name>
<evidence type="ECO:0000259" key="6">
    <source>
        <dbReference type="PROSITE" id="PS51935"/>
    </source>
</evidence>
<dbReference type="InterPro" id="IPR023346">
    <property type="entry name" value="Lysozyme-like_dom_sf"/>
</dbReference>
<feature type="transmembrane region" description="Helical" evidence="5">
    <location>
        <begin position="7"/>
        <end position="32"/>
    </location>
</feature>
<keyword evidence="2" id="KW-0645">Protease</keyword>
<proteinExistence type="inferred from homology"/>